<keyword evidence="6" id="KW-0693">Viral RNA replication</keyword>
<dbReference type="GO" id="GO:0046872">
    <property type="term" value="F:metal ion binding"/>
    <property type="evidence" value="ECO:0007669"/>
    <property type="project" value="UniProtKB-KW"/>
</dbReference>
<evidence type="ECO:0000256" key="3">
    <source>
        <dbReference type="ARBA" id="ARBA00022679"/>
    </source>
</evidence>
<keyword evidence="3" id="KW-0808">Transferase</keyword>
<evidence type="ECO:0000256" key="2">
    <source>
        <dbReference type="ARBA" id="ARBA00022484"/>
    </source>
</evidence>
<dbReference type="EMBL" id="MN035946">
    <property type="protein sequence ID" value="QDH91010.1"/>
    <property type="molecule type" value="Genomic_RNA"/>
</dbReference>
<keyword evidence="4" id="KW-0548">Nucleotidyltransferase</keyword>
<feature type="binding site" evidence="9">
    <location>
        <position position="328"/>
    </location>
    <ligand>
        <name>Mg(2+)</name>
        <dbReference type="ChEBI" id="CHEBI:18420"/>
        <label>2</label>
    </ligand>
</feature>
<evidence type="ECO:0000256" key="1">
    <source>
        <dbReference type="ARBA" id="ARBA00012494"/>
    </source>
</evidence>
<gene>
    <name evidence="11" type="ORF">H1Rhizo25582_000003</name>
</gene>
<evidence type="ECO:0000256" key="7">
    <source>
        <dbReference type="ARBA" id="ARBA00030248"/>
    </source>
</evidence>
<keyword evidence="2 11" id="KW-0696">RNA-directed RNA polymerase</keyword>
<organism evidence="11">
    <name type="scientific">Leviviridae sp</name>
    <dbReference type="NCBI Taxonomy" id="2027243"/>
    <lineage>
        <taxon>Viruses</taxon>
        <taxon>Riboviria</taxon>
        <taxon>Orthornavirae</taxon>
        <taxon>Lenarviricota</taxon>
        <taxon>Leviviricetes</taxon>
        <taxon>Norzivirales</taxon>
        <taxon>Fiersviridae</taxon>
    </lineage>
</organism>
<comment type="cofactor">
    <cofactor evidence="9">
        <name>Mg(2+)</name>
        <dbReference type="ChEBI" id="CHEBI:18420"/>
    </cofactor>
    <text evidence="9">Binds 2 Mg(2+) per subunit.</text>
</comment>
<evidence type="ECO:0000256" key="6">
    <source>
        <dbReference type="ARBA" id="ARBA00022953"/>
    </source>
</evidence>
<dbReference type="PROSITE" id="PS50522">
    <property type="entry name" value="RDRP_PHAGE"/>
    <property type="match status" value="1"/>
</dbReference>
<evidence type="ECO:0000256" key="4">
    <source>
        <dbReference type="ARBA" id="ARBA00022695"/>
    </source>
</evidence>
<dbReference type="InterPro" id="IPR007096">
    <property type="entry name" value="RNA-dir_Rpol_cat_phage"/>
</dbReference>
<dbReference type="GO" id="GO:0003968">
    <property type="term" value="F:RNA-directed RNA polymerase activity"/>
    <property type="evidence" value="ECO:0007669"/>
    <property type="project" value="UniProtKB-KW"/>
</dbReference>
<sequence>MARDATPSEGGGMKSLMSLVREILQELGDLCRTSTIHDLEYVMDRIEHEGLSFLTITLPTFGKDLQKGLDQGWVDRSLFLSFRKKGRTGELPRFLGGFLGLVFDRNTGLLLDEPSIDAIFALRQFTLMFEKILLPCSDERVNGAMLGYLKCEQDVKAADAMLQSAQKDHFVAVSTRLFGQAFAEVDQQILNGEIVPKHGPGATADKLLGNQKFQQSEWTSRLEEHFPMGEFLLPSWRYHEDLANTDILEPGAERPVRVISVPKTLKTPRIIAVEPTATQYVQQGIAEALVKSIDRDYLLSTLIGFDDQDPNRKLALQGSMDGTLATLDLSEASDRVSNQHVRLLFAHHSLLREGVDACRSRKADVLVNGEHRIVRLAKFASMGSALTFPIEAMVFTTIIFMGIENALSRRLTDRDIKSLIGRVRVFGDDIIVPVDYVQPVIDVMTTFGYVVNVNKSFWTGKFRESCGKEYYGGHDVSIVKVRRPLPEKSIRIDKIQKLRFRARQERVQEIISTVSLRNQLYKAGLWSTAKFLDDLLEGVLRHFPAIAEDSPVLGRVSFSGYDSQKTHRHLHSPLVKGYVVTTNIPSDPLDGSGALLKYFLKRSDLPFADRKHLERAGRPESLDIKLRWASPF</sequence>
<dbReference type="GO" id="GO:0039694">
    <property type="term" value="P:viral RNA genome replication"/>
    <property type="evidence" value="ECO:0007669"/>
    <property type="project" value="InterPro"/>
</dbReference>
<reference evidence="11" key="1">
    <citation type="submission" date="2019-05" db="EMBL/GenBank/DDBJ databases">
        <title>Metatranscriptomic reconstruction reveals RNA viruses with the potential to shape carbon cycling in soil.</title>
        <authorList>
            <person name="Starr E.P."/>
            <person name="Nuccio E."/>
            <person name="Pett-Ridge J."/>
            <person name="Banfield J.F."/>
            <person name="Firestone M.K."/>
        </authorList>
    </citation>
    <scope>NUCLEOTIDE SEQUENCE</scope>
    <source>
        <strain evidence="11">H1_Rhizo_25_scaffold_582</strain>
    </source>
</reference>
<accession>A0A514DBM9</accession>
<comment type="catalytic activity">
    <reaction evidence="8">
        <text>RNA(n) + a ribonucleoside 5'-triphosphate = RNA(n+1) + diphosphate</text>
        <dbReference type="Rhea" id="RHEA:21248"/>
        <dbReference type="Rhea" id="RHEA-COMP:14527"/>
        <dbReference type="Rhea" id="RHEA-COMP:17342"/>
        <dbReference type="ChEBI" id="CHEBI:33019"/>
        <dbReference type="ChEBI" id="CHEBI:61557"/>
        <dbReference type="ChEBI" id="CHEBI:140395"/>
        <dbReference type="EC" id="2.7.7.48"/>
    </reaction>
</comment>
<feature type="binding site" evidence="9">
    <location>
        <position position="428"/>
    </location>
    <ligand>
        <name>Mg(2+)</name>
        <dbReference type="ChEBI" id="CHEBI:18420"/>
        <label>2</label>
    </ligand>
</feature>
<protein>
    <recommendedName>
        <fullName evidence="1">RNA-directed RNA polymerase</fullName>
        <ecNumber evidence="1">2.7.7.48</ecNumber>
    </recommendedName>
    <alternativeName>
        <fullName evidence="7">RNA replicase beta chain</fullName>
    </alternativeName>
</protein>
<dbReference type="InterPro" id="IPR005093">
    <property type="entry name" value="RNArep_beta"/>
</dbReference>
<feature type="binding site" evidence="9">
    <location>
        <position position="429"/>
    </location>
    <ligand>
        <name>Mg(2+)</name>
        <dbReference type="ChEBI" id="CHEBI:18420"/>
        <label>2</label>
    </ligand>
</feature>
<keyword evidence="5" id="KW-0547">Nucleotide-binding</keyword>
<feature type="domain" description="RdRp catalytic" evidence="10">
    <location>
        <begin position="313"/>
        <end position="460"/>
    </location>
</feature>
<evidence type="ECO:0000256" key="8">
    <source>
        <dbReference type="ARBA" id="ARBA00048744"/>
    </source>
</evidence>
<dbReference type="GO" id="GO:0000166">
    <property type="term" value="F:nucleotide binding"/>
    <property type="evidence" value="ECO:0007669"/>
    <property type="project" value="UniProtKB-KW"/>
</dbReference>
<keyword evidence="9" id="KW-0479">Metal-binding</keyword>
<keyword evidence="9" id="KW-0460">Magnesium</keyword>
<evidence type="ECO:0000256" key="5">
    <source>
        <dbReference type="ARBA" id="ARBA00022741"/>
    </source>
</evidence>
<name>A0A514DBM9_9VIRU</name>
<dbReference type="Pfam" id="PF03431">
    <property type="entry name" value="RNA_replicase_B"/>
    <property type="match status" value="1"/>
</dbReference>
<evidence type="ECO:0000259" key="10">
    <source>
        <dbReference type="PROSITE" id="PS50522"/>
    </source>
</evidence>
<proteinExistence type="predicted"/>
<dbReference type="EC" id="2.7.7.48" evidence="1"/>
<evidence type="ECO:0000256" key="9">
    <source>
        <dbReference type="PIRSR" id="PIRSR605093-1"/>
    </source>
</evidence>
<evidence type="ECO:0000313" key="11">
    <source>
        <dbReference type="EMBL" id="QDH91010.1"/>
    </source>
</evidence>